<organism evidence="1 2">
    <name type="scientific">Virgisporangium aliadipatigenens</name>
    <dbReference type="NCBI Taxonomy" id="741659"/>
    <lineage>
        <taxon>Bacteria</taxon>
        <taxon>Bacillati</taxon>
        <taxon>Actinomycetota</taxon>
        <taxon>Actinomycetes</taxon>
        <taxon>Micromonosporales</taxon>
        <taxon>Micromonosporaceae</taxon>
        <taxon>Virgisporangium</taxon>
    </lineage>
</organism>
<protein>
    <submittedName>
        <fullName evidence="1">Uncharacterized protein</fullName>
    </submittedName>
</protein>
<comment type="caution">
    <text evidence="1">The sequence shown here is derived from an EMBL/GenBank/DDBJ whole genome shotgun (WGS) entry which is preliminary data.</text>
</comment>
<evidence type="ECO:0000313" key="2">
    <source>
        <dbReference type="Proteomes" id="UP000619260"/>
    </source>
</evidence>
<dbReference type="AlphaFoldDB" id="A0A8J3YHU0"/>
<dbReference type="RefSeq" id="WP_203897780.1">
    <property type="nucleotide sequence ID" value="NZ_BOPF01000003.1"/>
</dbReference>
<dbReference type="Proteomes" id="UP000619260">
    <property type="component" value="Unassembled WGS sequence"/>
</dbReference>
<name>A0A8J3YHU0_9ACTN</name>
<reference evidence="1" key="1">
    <citation type="submission" date="2021-01" db="EMBL/GenBank/DDBJ databases">
        <title>Whole genome shotgun sequence of Virgisporangium aliadipatigenens NBRC 105644.</title>
        <authorList>
            <person name="Komaki H."/>
            <person name="Tamura T."/>
        </authorList>
    </citation>
    <scope>NUCLEOTIDE SEQUENCE</scope>
    <source>
        <strain evidence="1">NBRC 105644</strain>
    </source>
</reference>
<accession>A0A8J3YHU0</accession>
<evidence type="ECO:0000313" key="1">
    <source>
        <dbReference type="EMBL" id="GIJ44213.1"/>
    </source>
</evidence>
<sequence>MLTESQGVAVDGTTQPELHALVRATLGRLRLEPPDRVRLTCGPDIEARIDGRRRELHVGIQAVPCLSVPELAAVIASRLHLLARPDARKAVRRAEEWFDVGSEAFDEPADSDSRIRRRWAQLAPVGRELIEPADLAAVAACGSVEVAARALATANEVSLKYIEYQWEVIDAARPLGLLAGTSVIVDFDDGWPRWIGPGSDNWLSDDAEEQAMLHPGLAYAMRLIGDGPIEVRVAPDSLRLAPLSERDRRKLARESAQATGKIRWVTFAESPAQWWQQRAAREVSARYGSEFRKRPPTPADRLRLAEECAAARAAAAPGEWDDRAMVDGFAPLLEDGLLPHGWRLEHPAVRGVLVGPDGARIDREMIVKALAEPGLGTLREWWEPART</sequence>
<dbReference type="EMBL" id="BOPF01000003">
    <property type="protein sequence ID" value="GIJ44213.1"/>
    <property type="molecule type" value="Genomic_DNA"/>
</dbReference>
<keyword evidence="2" id="KW-1185">Reference proteome</keyword>
<gene>
    <name evidence="1" type="ORF">Val02_10990</name>
</gene>
<proteinExistence type="predicted"/>